<accession>A0A6C2UVN4</accession>
<gene>
    <name evidence="1" type="ORF">SCARR_05351</name>
</gene>
<dbReference type="AlphaFoldDB" id="A0A6C2UVN4"/>
<evidence type="ECO:0000313" key="1">
    <source>
        <dbReference type="EMBL" id="VGO23244.1"/>
    </source>
</evidence>
<name>A0A6C2UVN4_9BACT</name>
<dbReference type="Proteomes" id="UP000346198">
    <property type="component" value="Unassembled WGS sequence"/>
</dbReference>
<keyword evidence="2" id="KW-1185">Reference proteome</keyword>
<organism evidence="1 2">
    <name type="scientific">Pontiella sulfatireligans</name>
    <dbReference type="NCBI Taxonomy" id="2750658"/>
    <lineage>
        <taxon>Bacteria</taxon>
        <taxon>Pseudomonadati</taxon>
        <taxon>Kiritimatiellota</taxon>
        <taxon>Kiritimatiellia</taxon>
        <taxon>Kiritimatiellales</taxon>
        <taxon>Pontiellaceae</taxon>
        <taxon>Pontiella</taxon>
    </lineage>
</organism>
<protein>
    <submittedName>
        <fullName evidence="1">Uncharacterized protein</fullName>
    </submittedName>
</protein>
<proteinExistence type="predicted"/>
<evidence type="ECO:0000313" key="2">
    <source>
        <dbReference type="Proteomes" id="UP000346198"/>
    </source>
</evidence>
<sequence>MVLETPEANLVGGDEMVSGYVHEAVQRAK</sequence>
<dbReference type="EMBL" id="CAAHFH010000003">
    <property type="protein sequence ID" value="VGO23244.1"/>
    <property type="molecule type" value="Genomic_DNA"/>
</dbReference>
<reference evidence="1 2" key="1">
    <citation type="submission" date="2019-04" db="EMBL/GenBank/DDBJ databases">
        <authorList>
            <person name="Van Vliet M D."/>
        </authorList>
    </citation>
    <scope>NUCLEOTIDE SEQUENCE [LARGE SCALE GENOMIC DNA]</scope>
    <source>
        <strain evidence="1 2">F21</strain>
    </source>
</reference>